<name>A0A366MT07_9BACT</name>
<sequence>MEILATFILTAILVVLFIYFNSKNVVKKAQTKLNIINQYKNALLEILKEHNEDKDLQTRNKIEFLKKVNQELSMNIFFEKYEVKIILEELSKMEQE</sequence>
<comment type="caution">
    <text evidence="1">The sequence shown here is derived from an EMBL/GenBank/DDBJ whole genome shotgun (WGS) entry which is preliminary data.</text>
</comment>
<keyword evidence="2" id="KW-1185">Reference proteome</keyword>
<organism evidence="1 2">
    <name type="scientific">Aliarcobacter vitoriensis</name>
    <dbReference type="NCBI Taxonomy" id="2011099"/>
    <lineage>
        <taxon>Bacteria</taxon>
        <taxon>Pseudomonadati</taxon>
        <taxon>Campylobacterota</taxon>
        <taxon>Epsilonproteobacteria</taxon>
        <taxon>Campylobacterales</taxon>
        <taxon>Arcobacteraceae</taxon>
        <taxon>Aliarcobacter</taxon>
    </lineage>
</organism>
<gene>
    <name evidence="1" type="ORF">CRU91_04985</name>
</gene>
<proteinExistence type="predicted"/>
<dbReference type="OrthoDB" id="5348215at2"/>
<evidence type="ECO:0000313" key="1">
    <source>
        <dbReference type="EMBL" id="RBQ29187.1"/>
    </source>
</evidence>
<dbReference type="EMBL" id="PDKB01000007">
    <property type="protein sequence ID" value="RBQ29187.1"/>
    <property type="molecule type" value="Genomic_DNA"/>
</dbReference>
<dbReference type="Proteomes" id="UP000252669">
    <property type="component" value="Unassembled WGS sequence"/>
</dbReference>
<reference evidence="1 2" key="1">
    <citation type="submission" date="2017-10" db="EMBL/GenBank/DDBJ databases">
        <title>Genomics of the genus Arcobacter.</title>
        <authorList>
            <person name="Perez-Cataluna A."/>
            <person name="Figueras M.J."/>
        </authorList>
    </citation>
    <scope>NUCLEOTIDE SEQUENCE [LARGE SCALE GENOMIC DNA]</scope>
    <source>
        <strain evidence="1 2">CECT 9230</strain>
    </source>
</reference>
<evidence type="ECO:0000313" key="2">
    <source>
        <dbReference type="Proteomes" id="UP000252669"/>
    </source>
</evidence>
<dbReference type="AlphaFoldDB" id="A0A366MT07"/>
<accession>A0A366MT07</accession>
<dbReference type="RefSeq" id="WP_113894013.1">
    <property type="nucleotide sequence ID" value="NZ_CP182882.1"/>
</dbReference>
<protein>
    <submittedName>
        <fullName evidence="1">Uncharacterized protein</fullName>
    </submittedName>
</protein>